<evidence type="ECO:0000256" key="4">
    <source>
        <dbReference type="ARBA" id="ARBA00023088"/>
    </source>
</evidence>
<keyword evidence="3 6" id="KW-0732">Signal</keyword>
<dbReference type="NCBIfam" id="TIGR04226">
    <property type="entry name" value="RrgB_K2N_iso_D2"/>
    <property type="match status" value="1"/>
</dbReference>
<dbReference type="NCBIfam" id="TIGR01167">
    <property type="entry name" value="LPXTG_anchor"/>
    <property type="match status" value="1"/>
</dbReference>
<evidence type="ECO:0000313" key="9">
    <source>
        <dbReference type="EMBL" id="PDX59514.1"/>
    </source>
</evidence>
<sequence length="492" mass="52532">MMKKVIKKLLAALLAVAMLCAMAVPAFAAVDITSHTFKAYQIFAGDLNEGTLSNVKWGSNVTDPDFLNALKTANTAYSACTNAKGVAEALSNTPSLATDFAKFAAEHVTGAAVATSTGSVTLPSAGYYLIVDTTDVTDKHDAKNLSLLKVSSATTVTPQVKTDIPTLEKKVKDINDTTGVESNWQDSADYDIGDMIPYKLTATLGKLDNYDKYYVKFVDTMTNLTYVTDSASVKIDTTTLTPTQYKLTWDAPSKTLEIEITDVKVLGAVNSSVVTVKYNATLDSTAAIGSAGNPNYAHLVFSNNPNGEGYGKTTPDKNIVFTYKVEANKVDPEHTKLPGAAFELFKHVKDSSGNLTWESKGVMNATKNKDGTYTIDNATDLTEFAWNGIDDGDYKLVEVVTPAGYNTMADLLFTVTATHSETDDAPVLITLSGDSFTGDVDTGILTSQIVNNRGTTLPSTGGMGTTLFYVVGGGLMVAAIVLLVTKKRMENK</sequence>
<keyword evidence="5" id="KW-0472">Membrane</keyword>
<feature type="transmembrane region" description="Helical" evidence="5">
    <location>
        <begin position="466"/>
        <end position="485"/>
    </location>
</feature>
<evidence type="ECO:0000256" key="2">
    <source>
        <dbReference type="ARBA" id="ARBA00022525"/>
    </source>
</evidence>
<dbReference type="Proteomes" id="UP000220752">
    <property type="component" value="Unassembled WGS sequence"/>
</dbReference>
<evidence type="ECO:0000259" key="7">
    <source>
        <dbReference type="Pfam" id="PF00746"/>
    </source>
</evidence>
<evidence type="ECO:0000259" key="8">
    <source>
        <dbReference type="Pfam" id="PF17802"/>
    </source>
</evidence>
<feature type="signal peptide" evidence="6">
    <location>
        <begin position="1"/>
        <end position="28"/>
    </location>
</feature>
<dbReference type="EMBL" id="NMTQ01000013">
    <property type="protein sequence ID" value="PDX59514.1"/>
    <property type="molecule type" value="Genomic_DNA"/>
</dbReference>
<reference evidence="9 10" key="1">
    <citation type="journal article" date="2017" name="Front. Microbiol.">
        <title>New Insights into the Diversity of the Genus Faecalibacterium.</title>
        <authorList>
            <person name="Benevides L."/>
            <person name="Burman S."/>
            <person name="Martin R."/>
            <person name="Robert V."/>
            <person name="Thomas M."/>
            <person name="Miquel S."/>
            <person name="Chain F."/>
            <person name="Sokol H."/>
            <person name="Bermudez-Humaran L.G."/>
            <person name="Morrison M."/>
            <person name="Langella P."/>
            <person name="Azevedo V.A."/>
            <person name="Chatel J.M."/>
            <person name="Soares S."/>
        </authorList>
    </citation>
    <scope>NUCLEOTIDE SEQUENCE [LARGE SCALE GENOMIC DNA]</scope>
    <source>
        <strain evidence="10">CNCM I-4540</strain>
    </source>
</reference>
<evidence type="ECO:0000256" key="6">
    <source>
        <dbReference type="SAM" id="SignalP"/>
    </source>
</evidence>
<dbReference type="AlphaFoldDB" id="A0A2A6ZDX9"/>
<dbReference type="InterPro" id="IPR013783">
    <property type="entry name" value="Ig-like_fold"/>
</dbReference>
<dbReference type="Gene3D" id="2.60.40.740">
    <property type="match status" value="1"/>
</dbReference>
<dbReference type="InterPro" id="IPR026466">
    <property type="entry name" value="Fim_isopep_form_D2_dom"/>
</dbReference>
<dbReference type="InterPro" id="IPR019931">
    <property type="entry name" value="LPXTG_anchor"/>
</dbReference>
<name>A0A2A6ZDX9_9FIRM</name>
<comment type="caution">
    <text evidence="9">The sequence shown here is derived from an EMBL/GenBank/DDBJ whole genome shotgun (WGS) entry which is preliminary data.</text>
</comment>
<proteinExistence type="predicted"/>
<keyword evidence="5" id="KW-0812">Transmembrane</keyword>
<keyword evidence="10" id="KW-1185">Reference proteome</keyword>
<dbReference type="Pfam" id="PF17802">
    <property type="entry name" value="SpaA"/>
    <property type="match status" value="1"/>
</dbReference>
<keyword evidence="2" id="KW-0964">Secreted</keyword>
<keyword evidence="4" id="KW-0572">Peptidoglycan-anchor</keyword>
<feature type="chain" id="PRO_5012766484" evidence="6">
    <location>
        <begin position="29"/>
        <end position="492"/>
    </location>
</feature>
<dbReference type="InterPro" id="IPR041033">
    <property type="entry name" value="SpaA_PFL_dom_1"/>
</dbReference>
<feature type="domain" description="SpaA-like prealbumin fold" evidence="8">
    <location>
        <begin position="324"/>
        <end position="419"/>
    </location>
</feature>
<dbReference type="Pfam" id="PF00746">
    <property type="entry name" value="Gram_pos_anchor"/>
    <property type="match status" value="1"/>
</dbReference>
<keyword evidence="1" id="KW-0134">Cell wall</keyword>
<evidence type="ECO:0000256" key="3">
    <source>
        <dbReference type="ARBA" id="ARBA00022729"/>
    </source>
</evidence>
<dbReference type="Gene3D" id="2.60.40.10">
    <property type="entry name" value="Immunoglobulins"/>
    <property type="match status" value="1"/>
</dbReference>
<feature type="domain" description="Gram-positive cocci surface proteins LPxTG" evidence="7">
    <location>
        <begin position="450"/>
        <end position="491"/>
    </location>
</feature>
<organism evidence="9 10">
    <name type="scientific">Faecalibacterium langellae</name>
    <dbReference type="NCBI Taxonomy" id="3435293"/>
    <lineage>
        <taxon>Bacteria</taxon>
        <taxon>Bacillati</taxon>
        <taxon>Bacillota</taxon>
        <taxon>Clostridia</taxon>
        <taxon>Eubacteriales</taxon>
        <taxon>Oscillospiraceae</taxon>
        <taxon>Faecalibacterium</taxon>
    </lineage>
</organism>
<gene>
    <name evidence="9" type="ORF">CGS46_02670</name>
</gene>
<evidence type="ECO:0000256" key="1">
    <source>
        <dbReference type="ARBA" id="ARBA00022512"/>
    </source>
</evidence>
<evidence type="ECO:0000256" key="5">
    <source>
        <dbReference type="SAM" id="Phobius"/>
    </source>
</evidence>
<accession>A0A2A6ZDX9</accession>
<evidence type="ECO:0000313" key="10">
    <source>
        <dbReference type="Proteomes" id="UP000220752"/>
    </source>
</evidence>
<keyword evidence="5" id="KW-1133">Transmembrane helix</keyword>
<protein>
    <submittedName>
        <fullName evidence="9">Fimbrial protein</fullName>
    </submittedName>
</protein>